<dbReference type="InterPro" id="IPR015422">
    <property type="entry name" value="PyrdxlP-dep_Trfase_small"/>
</dbReference>
<evidence type="ECO:0000256" key="5">
    <source>
        <dbReference type="SAM" id="MobiDB-lite"/>
    </source>
</evidence>
<organism evidence="7 8">
    <name type="scientific">Pegethrix bostrychoides GSE-TBD4-15B</name>
    <dbReference type="NCBI Taxonomy" id="2839662"/>
    <lineage>
        <taxon>Bacteria</taxon>
        <taxon>Bacillati</taxon>
        <taxon>Cyanobacteriota</taxon>
        <taxon>Cyanophyceae</taxon>
        <taxon>Oculatellales</taxon>
        <taxon>Oculatellaceae</taxon>
        <taxon>Pegethrix</taxon>
    </lineage>
</organism>
<gene>
    <name evidence="7" type="ORF">KME07_17345</name>
</gene>
<dbReference type="AlphaFoldDB" id="A0A951PCU8"/>
<dbReference type="InterPro" id="IPR000192">
    <property type="entry name" value="Aminotrans_V_dom"/>
</dbReference>
<evidence type="ECO:0000256" key="1">
    <source>
        <dbReference type="ARBA" id="ARBA00001933"/>
    </source>
</evidence>
<keyword evidence="7" id="KW-0808">Transferase</keyword>
<comment type="caution">
    <text evidence="7">The sequence shown here is derived from an EMBL/GenBank/DDBJ whole genome shotgun (WGS) entry which is preliminary data.</text>
</comment>
<evidence type="ECO:0000256" key="3">
    <source>
        <dbReference type="RuleBase" id="RU004075"/>
    </source>
</evidence>
<feature type="domain" description="Aminotransferase class V" evidence="6">
    <location>
        <begin position="49"/>
        <end position="391"/>
    </location>
</feature>
<dbReference type="Gene3D" id="3.90.1150.10">
    <property type="entry name" value="Aspartate Aminotransferase, domain 1"/>
    <property type="match status" value="1"/>
</dbReference>
<protein>
    <submittedName>
        <fullName evidence="7">Aminotransferase class V-fold PLP-dependent enzyme</fullName>
    </submittedName>
</protein>
<dbReference type="PROSITE" id="PS00595">
    <property type="entry name" value="AA_TRANSFER_CLASS_5"/>
    <property type="match status" value="1"/>
</dbReference>
<dbReference type="EMBL" id="JAHHHV010000074">
    <property type="protein sequence ID" value="MBW4467194.1"/>
    <property type="molecule type" value="Genomic_DNA"/>
</dbReference>
<reference evidence="7" key="2">
    <citation type="journal article" date="2022" name="Microbiol. Resour. Announc.">
        <title>Metagenome Sequencing to Explore Phylogenomics of Terrestrial Cyanobacteria.</title>
        <authorList>
            <person name="Ward R.D."/>
            <person name="Stajich J.E."/>
            <person name="Johansen J.R."/>
            <person name="Huntemann M."/>
            <person name="Clum A."/>
            <person name="Foster B."/>
            <person name="Foster B."/>
            <person name="Roux S."/>
            <person name="Palaniappan K."/>
            <person name="Varghese N."/>
            <person name="Mukherjee S."/>
            <person name="Reddy T.B.K."/>
            <person name="Daum C."/>
            <person name="Copeland A."/>
            <person name="Chen I.A."/>
            <person name="Ivanova N.N."/>
            <person name="Kyrpides N.C."/>
            <person name="Shapiro N."/>
            <person name="Eloe-Fadrosh E.A."/>
            <person name="Pietrasiak N."/>
        </authorList>
    </citation>
    <scope>NUCLEOTIDE SEQUENCE</scope>
    <source>
        <strain evidence="7">GSE-TBD4-15B</strain>
    </source>
</reference>
<keyword evidence="2" id="KW-0663">Pyridoxal phosphate</keyword>
<evidence type="ECO:0000259" key="6">
    <source>
        <dbReference type="Pfam" id="PF00266"/>
    </source>
</evidence>
<sequence length="419" mass="45657">MVSISDSPQPSLEQPHEQPQLEQLSLEQQRQQFPALHNKTYFNFGGQGTMPTAAIQAIQQAHEYMQQAGPFSGEVNQWVMQEAQQTRALIAAELGVPASTISLTEDVSVGCNIAIWGIDWQAGDHLLLSDCEHPGIVAAAAEVGRRFGVEVTSCGLLATLNQGDPAAVIAAQLQPNTRLVMISHVLWNTGQVLPLAEIMRQCHAYPTARPTPVRVLVDAAQSVGMLPLDLDALDVDYYAFTGHKWLCGPAGIGGLYVSEAARDSLSPTFIGWRSVTKNAVGHPTGWQPDGSRYEVATSDFSLYGALRAALATHQQWGNAEARYQQILSLSQQLWQRLNALTSVTCLRTAPPESGLVSFQVGDHSAATHERLAKQLEQQRVLIRTILDPTCLRACVHYLTTEAEIERLIEAIQQALVSGQ</sequence>
<keyword evidence="7" id="KW-0032">Aminotransferase</keyword>
<reference evidence="7" key="1">
    <citation type="submission" date="2021-05" db="EMBL/GenBank/DDBJ databases">
        <authorList>
            <person name="Pietrasiak N."/>
            <person name="Ward R."/>
            <person name="Stajich J.E."/>
            <person name="Kurbessoian T."/>
        </authorList>
    </citation>
    <scope>NUCLEOTIDE SEQUENCE</scope>
    <source>
        <strain evidence="7">GSE-TBD4-15B</strain>
    </source>
</reference>
<dbReference type="Pfam" id="PF00266">
    <property type="entry name" value="Aminotran_5"/>
    <property type="match status" value="1"/>
</dbReference>
<evidence type="ECO:0000313" key="7">
    <source>
        <dbReference type="EMBL" id="MBW4467194.1"/>
    </source>
</evidence>
<feature type="compositionally biased region" description="Low complexity" evidence="5">
    <location>
        <begin position="7"/>
        <end position="22"/>
    </location>
</feature>
<comment type="cofactor">
    <cofactor evidence="1 4">
        <name>pyridoxal 5'-phosphate</name>
        <dbReference type="ChEBI" id="CHEBI:597326"/>
    </cofactor>
</comment>
<dbReference type="GO" id="GO:0008483">
    <property type="term" value="F:transaminase activity"/>
    <property type="evidence" value="ECO:0007669"/>
    <property type="project" value="UniProtKB-KW"/>
</dbReference>
<dbReference type="Proteomes" id="UP000707356">
    <property type="component" value="Unassembled WGS sequence"/>
</dbReference>
<evidence type="ECO:0000256" key="2">
    <source>
        <dbReference type="ARBA" id="ARBA00022898"/>
    </source>
</evidence>
<dbReference type="Gene3D" id="3.40.640.10">
    <property type="entry name" value="Type I PLP-dependent aspartate aminotransferase-like (Major domain)"/>
    <property type="match status" value="1"/>
</dbReference>
<dbReference type="PANTHER" id="PTHR43586">
    <property type="entry name" value="CYSTEINE DESULFURASE"/>
    <property type="match status" value="1"/>
</dbReference>
<evidence type="ECO:0000313" key="8">
    <source>
        <dbReference type="Proteomes" id="UP000707356"/>
    </source>
</evidence>
<dbReference type="SUPFAM" id="SSF53383">
    <property type="entry name" value="PLP-dependent transferases"/>
    <property type="match status" value="1"/>
</dbReference>
<name>A0A951PCU8_9CYAN</name>
<accession>A0A951PCU8</accession>
<proteinExistence type="inferred from homology"/>
<comment type="similarity">
    <text evidence="3">Belongs to the class-V pyridoxal-phosphate-dependent aminotransferase family.</text>
</comment>
<dbReference type="InterPro" id="IPR020578">
    <property type="entry name" value="Aminotrans_V_PyrdxlP_BS"/>
</dbReference>
<dbReference type="PANTHER" id="PTHR43586:SF4">
    <property type="entry name" value="ISOPENICILLIN N EPIMERASE"/>
    <property type="match status" value="1"/>
</dbReference>
<feature type="region of interest" description="Disordered" evidence="5">
    <location>
        <begin position="1"/>
        <end position="22"/>
    </location>
</feature>
<evidence type="ECO:0000256" key="4">
    <source>
        <dbReference type="RuleBase" id="RU004504"/>
    </source>
</evidence>
<dbReference type="InterPro" id="IPR015421">
    <property type="entry name" value="PyrdxlP-dep_Trfase_major"/>
</dbReference>
<dbReference type="InterPro" id="IPR015424">
    <property type="entry name" value="PyrdxlP-dep_Trfase"/>
</dbReference>